<dbReference type="CDD" id="cd00761">
    <property type="entry name" value="Glyco_tranf_GTA_type"/>
    <property type="match status" value="1"/>
</dbReference>
<dbReference type="Pfam" id="PF01697">
    <property type="entry name" value="Glyco_transf_92"/>
    <property type="match status" value="1"/>
</dbReference>
<reference evidence="16" key="2">
    <citation type="submission" date="2025-08" db="UniProtKB">
        <authorList>
            <consortium name="RefSeq"/>
        </authorList>
    </citation>
    <scope>IDENTIFICATION</scope>
    <source>
        <tissue evidence="16">Leaf</tissue>
    </source>
</reference>
<evidence type="ECO:0000313" key="15">
    <source>
        <dbReference type="Proteomes" id="UP000504610"/>
    </source>
</evidence>
<keyword evidence="9 13" id="KW-1133">Transmembrane helix</keyword>
<evidence type="ECO:0000256" key="4">
    <source>
        <dbReference type="ARBA" id="ARBA00022679"/>
    </source>
</evidence>
<keyword evidence="15" id="KW-1185">Reference proteome</keyword>
<dbReference type="GO" id="GO:0005737">
    <property type="term" value="C:cytoplasm"/>
    <property type="evidence" value="ECO:0007669"/>
    <property type="project" value="TreeGrafter"/>
</dbReference>
<dbReference type="PANTHER" id="PTHR21461:SF93">
    <property type="entry name" value="ZINC FINGER (C3HC4-TYPE RING FINGER) FAMILY PROTEIN"/>
    <property type="match status" value="1"/>
</dbReference>
<dbReference type="SUPFAM" id="SSF53448">
    <property type="entry name" value="Nucleotide-diphospho-sugar transferases"/>
    <property type="match status" value="1"/>
</dbReference>
<dbReference type="KEGG" id="rsz:108811515"/>
<comment type="subcellular location">
    <subcellularLocation>
        <location evidence="1">Membrane</location>
        <topology evidence="1">Single-pass membrane protein</topology>
    </subcellularLocation>
</comment>
<feature type="region of interest" description="Disordered" evidence="12">
    <location>
        <begin position="609"/>
        <end position="643"/>
    </location>
</feature>
<feature type="domain" description="RING-type" evidence="14">
    <location>
        <begin position="713"/>
        <end position="752"/>
    </location>
</feature>
<dbReference type="AlphaFoldDB" id="A0A6J0JWH1"/>
<dbReference type="GO" id="GO:0016020">
    <property type="term" value="C:membrane"/>
    <property type="evidence" value="ECO:0007669"/>
    <property type="project" value="UniProtKB-SubCell"/>
</dbReference>
<keyword evidence="6" id="KW-0479">Metal-binding</keyword>
<keyword evidence="4" id="KW-0808">Transferase</keyword>
<proteinExistence type="inferred from homology"/>
<dbReference type="PROSITE" id="PS00518">
    <property type="entry name" value="ZF_RING_1"/>
    <property type="match status" value="1"/>
</dbReference>
<dbReference type="SUPFAM" id="SSF57850">
    <property type="entry name" value="RING/U-box"/>
    <property type="match status" value="1"/>
</dbReference>
<evidence type="ECO:0000256" key="3">
    <source>
        <dbReference type="ARBA" id="ARBA00022676"/>
    </source>
</evidence>
<keyword evidence="5 13" id="KW-0812">Transmembrane</keyword>
<dbReference type="InterPro" id="IPR029044">
    <property type="entry name" value="Nucleotide-diphossugar_trans"/>
</dbReference>
<evidence type="ECO:0000256" key="8">
    <source>
        <dbReference type="ARBA" id="ARBA00022833"/>
    </source>
</evidence>
<dbReference type="GO" id="GO:0008270">
    <property type="term" value="F:zinc ion binding"/>
    <property type="evidence" value="ECO:0007669"/>
    <property type="project" value="UniProtKB-KW"/>
</dbReference>
<gene>
    <name evidence="16" type="primary">LOC108811515</name>
</gene>
<feature type="compositionally biased region" description="Low complexity" evidence="12">
    <location>
        <begin position="621"/>
        <end position="632"/>
    </location>
</feature>
<evidence type="ECO:0000259" key="14">
    <source>
        <dbReference type="PROSITE" id="PS50089"/>
    </source>
</evidence>
<dbReference type="GeneID" id="108811515"/>
<feature type="region of interest" description="Disordered" evidence="12">
    <location>
        <begin position="869"/>
        <end position="904"/>
    </location>
</feature>
<dbReference type="InterPro" id="IPR018957">
    <property type="entry name" value="Znf_C3HC4_RING-type"/>
</dbReference>
<evidence type="ECO:0000256" key="13">
    <source>
        <dbReference type="SAM" id="Phobius"/>
    </source>
</evidence>
<dbReference type="PROSITE" id="PS50089">
    <property type="entry name" value="ZF_RING_2"/>
    <property type="match status" value="1"/>
</dbReference>
<dbReference type="InterPro" id="IPR008166">
    <property type="entry name" value="Glyco_transf_92"/>
</dbReference>
<feature type="transmembrane region" description="Helical" evidence="13">
    <location>
        <begin position="21"/>
        <end position="42"/>
    </location>
</feature>
<dbReference type="Proteomes" id="UP000504610">
    <property type="component" value="Chromosome 6"/>
</dbReference>
<accession>A0A6J0JWH1</accession>
<evidence type="ECO:0000256" key="5">
    <source>
        <dbReference type="ARBA" id="ARBA00022692"/>
    </source>
</evidence>
<evidence type="ECO:0000256" key="2">
    <source>
        <dbReference type="ARBA" id="ARBA00007647"/>
    </source>
</evidence>
<keyword evidence="8" id="KW-0862">Zinc</keyword>
<evidence type="ECO:0000256" key="1">
    <source>
        <dbReference type="ARBA" id="ARBA00004167"/>
    </source>
</evidence>
<dbReference type="Gene3D" id="3.30.40.10">
    <property type="entry name" value="Zinc/RING finger domain, C3HC4 (zinc finger)"/>
    <property type="match status" value="1"/>
</dbReference>
<reference evidence="15" key="1">
    <citation type="journal article" date="2019" name="Database">
        <title>The radish genome database (RadishGD): an integrated information resource for radish genomics.</title>
        <authorList>
            <person name="Yu H.J."/>
            <person name="Baek S."/>
            <person name="Lee Y.J."/>
            <person name="Cho A."/>
            <person name="Mun J.H."/>
        </authorList>
    </citation>
    <scope>NUCLEOTIDE SEQUENCE [LARGE SCALE GENOMIC DNA]</scope>
    <source>
        <strain evidence="15">cv. WK10039</strain>
    </source>
</reference>
<protein>
    <submittedName>
        <fullName evidence="16">Glycosyltransferase family 92 protein RCOM_0530710</fullName>
    </submittedName>
</protein>
<feature type="region of interest" description="Disordered" evidence="12">
    <location>
        <begin position="660"/>
        <end position="691"/>
    </location>
</feature>
<comment type="similarity">
    <text evidence="2">Belongs to the glycosyltransferase 92 family.</text>
</comment>
<dbReference type="OrthoDB" id="2526284at2759"/>
<dbReference type="RefSeq" id="XP_018439074.2">
    <property type="nucleotide sequence ID" value="XM_018583572.2"/>
</dbReference>
<feature type="compositionally biased region" description="Low complexity" evidence="12">
    <location>
        <begin position="869"/>
        <end position="890"/>
    </location>
</feature>
<evidence type="ECO:0000256" key="6">
    <source>
        <dbReference type="ARBA" id="ARBA00022723"/>
    </source>
</evidence>
<dbReference type="PANTHER" id="PTHR21461">
    <property type="entry name" value="GLYCOSYLTRANSFERASE FAMILY 92 PROTEIN"/>
    <property type="match status" value="1"/>
</dbReference>
<feature type="region of interest" description="Disordered" evidence="12">
    <location>
        <begin position="789"/>
        <end position="812"/>
    </location>
</feature>
<evidence type="ECO:0000256" key="9">
    <source>
        <dbReference type="ARBA" id="ARBA00022989"/>
    </source>
</evidence>
<evidence type="ECO:0000256" key="12">
    <source>
        <dbReference type="SAM" id="MobiDB-lite"/>
    </source>
</evidence>
<dbReference type="InterPro" id="IPR017907">
    <property type="entry name" value="Znf_RING_CS"/>
</dbReference>
<name>A0A6J0JWH1_RAPSA</name>
<dbReference type="InterPro" id="IPR013083">
    <property type="entry name" value="Znf_RING/FYVE/PHD"/>
</dbReference>
<evidence type="ECO:0000256" key="11">
    <source>
        <dbReference type="PROSITE-ProRule" id="PRU00175"/>
    </source>
</evidence>
<evidence type="ECO:0000256" key="7">
    <source>
        <dbReference type="ARBA" id="ARBA00022771"/>
    </source>
</evidence>
<organism evidence="15 16">
    <name type="scientific">Raphanus sativus</name>
    <name type="common">Radish</name>
    <name type="synonym">Raphanus raphanistrum var. sativus</name>
    <dbReference type="NCBI Taxonomy" id="3726"/>
    <lineage>
        <taxon>Eukaryota</taxon>
        <taxon>Viridiplantae</taxon>
        <taxon>Streptophyta</taxon>
        <taxon>Embryophyta</taxon>
        <taxon>Tracheophyta</taxon>
        <taxon>Spermatophyta</taxon>
        <taxon>Magnoliopsida</taxon>
        <taxon>eudicotyledons</taxon>
        <taxon>Gunneridae</taxon>
        <taxon>Pentapetalae</taxon>
        <taxon>rosids</taxon>
        <taxon>malvids</taxon>
        <taxon>Brassicales</taxon>
        <taxon>Brassicaceae</taxon>
        <taxon>Brassiceae</taxon>
        <taxon>Raphanus</taxon>
    </lineage>
</organism>
<keyword evidence="3" id="KW-0328">Glycosyltransferase</keyword>
<sequence>MKNRRKLGGFSGSDVVLSWKTFFWFVVLFVFSFVLFSTMFVFKGKFRPVVRSSTMSFSTARAVLRESVTLSPAVSIREAVKLPEQTLVYLKYPRSLRLYSKDDLVCVFSDASKQRKEYPTAVDSDRFNGQIVRCPETPRGYNVSLAVSRWTADDRIPAGPTHRWDWLVYDAVIDLDNSTVVFVKGLNLRPGRVADVSRYECVYGWDFARRNRLIRSDVISAAQEIIRCRTPLTVLDGPKSAHGPVKVSVRIKGGTGMLPSIARPGRIVNPPRRKPFEMCVCTMTRNAAAVLREWVMYHAGIGVQRWFIYDNNSDDDIIEEIRDLERLGYNITRHFWPWIKTQEAGFSNCAIRARSDCNWIAFIDVDEFFYIPSGQSLTSIIRNHTVSNTIGEIRTPCHSFGPSGLRNRPRGGVTEGYTCRVILPERHKSILRPEAMNATLINVVHHFHLKDEFTFADVDKDVMVINHYKYQVWDVFKEKFYRRVATYVADWQNDENVGSRDRAPGLGTRPIEPPDWAERFCEVNDTGLRDQVWERFKDDKTHRLIWESEEDEDRISAMVSETPSKATNRSRDGSSADIFISPRFKSAAALAGWDEEDLIIASFVVEDTPERSSSKRRRRSSLLSKTSPPSSGSRRRQRIKQSSNSLPVIDLDEVIRREEEKSAEKKNRKNKETKTETKEEKRAEKDEKMLSEQKNSTSVVLPCIDKLRDELSCAICLEICYEPSTTTCGHSFCKKCLRSAADKCGRKCPKCRQLIGNGKYCTVNTVLWNTIQLLFPKEVEAQRAAASANFLSKETPSPRDPNQRLRSRNRETAYQARLQREDLSRLLVSEERSERRRRGVRLDQDGDRAFALRLQRQEFASAFGVTAAAATSSSSSSSSSSRDVSLSRARANLRAMASRAARRQ</sequence>
<keyword evidence="10 13" id="KW-0472">Membrane</keyword>
<evidence type="ECO:0000313" key="16">
    <source>
        <dbReference type="RefSeq" id="XP_018439074.2"/>
    </source>
</evidence>
<evidence type="ECO:0000256" key="10">
    <source>
        <dbReference type="ARBA" id="ARBA00023136"/>
    </source>
</evidence>
<keyword evidence="7 11" id="KW-0863">Zinc-finger</keyword>
<dbReference type="SMART" id="SM00184">
    <property type="entry name" value="RING"/>
    <property type="match status" value="1"/>
</dbReference>
<dbReference type="InterPro" id="IPR001841">
    <property type="entry name" value="Znf_RING"/>
</dbReference>
<dbReference type="Pfam" id="PF00097">
    <property type="entry name" value="zf-C3HC4"/>
    <property type="match status" value="1"/>
</dbReference>
<dbReference type="GO" id="GO:0016757">
    <property type="term" value="F:glycosyltransferase activity"/>
    <property type="evidence" value="ECO:0007669"/>
    <property type="project" value="UniProtKB-KW"/>
</dbReference>